<name>A0A669P1B1_PHACC</name>
<evidence type="ECO:0000313" key="2">
    <source>
        <dbReference type="Proteomes" id="UP000472261"/>
    </source>
</evidence>
<keyword evidence="2" id="KW-1185">Reference proteome</keyword>
<organism evidence="1 2">
    <name type="scientific">Phasianus colchicus</name>
    <name type="common">Common pheasant</name>
    <dbReference type="NCBI Taxonomy" id="9054"/>
    <lineage>
        <taxon>Eukaryota</taxon>
        <taxon>Metazoa</taxon>
        <taxon>Chordata</taxon>
        <taxon>Craniata</taxon>
        <taxon>Vertebrata</taxon>
        <taxon>Euteleostomi</taxon>
        <taxon>Archelosauria</taxon>
        <taxon>Archosauria</taxon>
        <taxon>Dinosauria</taxon>
        <taxon>Saurischia</taxon>
        <taxon>Theropoda</taxon>
        <taxon>Coelurosauria</taxon>
        <taxon>Aves</taxon>
        <taxon>Neognathae</taxon>
        <taxon>Galloanserae</taxon>
        <taxon>Galliformes</taxon>
        <taxon>Phasianidae</taxon>
        <taxon>Phasianinae</taxon>
        <taxon>Phasianus</taxon>
    </lineage>
</organism>
<dbReference type="Proteomes" id="UP000472261">
    <property type="component" value="Unplaced"/>
</dbReference>
<proteinExistence type="predicted"/>
<dbReference type="Ensembl" id="ENSPCLT00000001547.1">
    <property type="protein sequence ID" value="ENSPCLP00000001154.1"/>
    <property type="gene ID" value="ENSPCLG00000000973.1"/>
</dbReference>
<reference evidence="1" key="2">
    <citation type="submission" date="2025-09" db="UniProtKB">
        <authorList>
            <consortium name="Ensembl"/>
        </authorList>
    </citation>
    <scope>IDENTIFICATION</scope>
</reference>
<dbReference type="AlphaFoldDB" id="A0A669P1B1"/>
<reference evidence="1" key="1">
    <citation type="submission" date="2025-08" db="UniProtKB">
        <authorList>
            <consortium name="Ensembl"/>
        </authorList>
    </citation>
    <scope>IDENTIFICATION</scope>
</reference>
<sequence>FCWGSIGHECPRVGQSVCMSDGTSVCWTVCLYAGHCVCISVMLSVCVKQRVCMSGSVSVCQAGMSMHRAACPCVRQGVCMLGKDMSGSMSVCQAGGMCQAGCPYVGHAVRVSDALQQHGADRARL</sequence>
<evidence type="ECO:0000313" key="1">
    <source>
        <dbReference type="Ensembl" id="ENSPCLP00000001154.1"/>
    </source>
</evidence>
<accession>A0A669P1B1</accession>
<protein>
    <submittedName>
        <fullName evidence="1">Uncharacterized protein</fullName>
    </submittedName>
</protein>